<dbReference type="AlphaFoldDB" id="A0A516V1T3"/>
<name>A0A516V1T3_9GAMM</name>
<keyword evidence="1" id="KW-0472">Membrane</keyword>
<dbReference type="RefSeq" id="WP_143877994.1">
    <property type="nucleotide sequence ID" value="NZ_BAABLZ010000002.1"/>
</dbReference>
<reference evidence="2 3" key="1">
    <citation type="submission" date="2019-07" db="EMBL/GenBank/DDBJ databases">
        <title>Lysobacter weifangensis sp. nov., isolated from bensulfuron-methyl contaminated farmland soil.</title>
        <authorList>
            <person name="Zhao H."/>
        </authorList>
    </citation>
    <scope>NUCLEOTIDE SEQUENCE [LARGE SCALE GENOMIC DNA]</scope>
    <source>
        <strain evidence="2 3">CC-Bw-6</strain>
    </source>
</reference>
<keyword evidence="1" id="KW-1133">Transmembrane helix</keyword>
<organism evidence="2 3">
    <name type="scientific">Pseudoluteimonas lycopersici</name>
    <dbReference type="NCBI Taxonomy" id="1324796"/>
    <lineage>
        <taxon>Bacteria</taxon>
        <taxon>Pseudomonadati</taxon>
        <taxon>Pseudomonadota</taxon>
        <taxon>Gammaproteobacteria</taxon>
        <taxon>Lysobacterales</taxon>
        <taxon>Lysobacteraceae</taxon>
        <taxon>Pseudoluteimonas</taxon>
    </lineage>
</organism>
<sequence length="225" mass="25542">MKSASFFRIAIFVSLVSAAAILLFKFENEKHDPAQVAYEKLPVLEERAKKRFSEARALSPCGLDENRWILAAERKLKIQGAPIPQTEILIAPTFADIELLTFNSNRVYRYTFPQLTAFGPDFLESDKVEAKARRPIAIPGDEYERIVAAISRNTKYAMSSREYGHDGVVYYFKSGEDKCAFAWNPYEDAIGGHLTRISEILSKDPPVVRDINDELKALEDLERAY</sequence>
<protein>
    <submittedName>
        <fullName evidence="2">Uncharacterized protein</fullName>
    </submittedName>
</protein>
<feature type="transmembrane region" description="Helical" evidence="1">
    <location>
        <begin position="6"/>
        <end position="24"/>
    </location>
</feature>
<evidence type="ECO:0000256" key="1">
    <source>
        <dbReference type="SAM" id="Phobius"/>
    </source>
</evidence>
<gene>
    <name evidence="2" type="ORF">FNZ56_00555</name>
</gene>
<keyword evidence="1" id="KW-0812">Transmembrane</keyword>
<dbReference type="Proteomes" id="UP000315891">
    <property type="component" value="Chromosome"/>
</dbReference>
<dbReference type="OrthoDB" id="9858694at2"/>
<accession>A0A516V1T3</accession>
<evidence type="ECO:0000313" key="3">
    <source>
        <dbReference type="Proteomes" id="UP000315891"/>
    </source>
</evidence>
<keyword evidence="3" id="KW-1185">Reference proteome</keyword>
<proteinExistence type="predicted"/>
<evidence type="ECO:0000313" key="2">
    <source>
        <dbReference type="EMBL" id="QDQ72478.1"/>
    </source>
</evidence>
<dbReference type="EMBL" id="CP041742">
    <property type="protein sequence ID" value="QDQ72478.1"/>
    <property type="molecule type" value="Genomic_DNA"/>
</dbReference>